<gene>
    <name evidence="2" type="ORF">V1478_014752</name>
</gene>
<reference evidence="2 3" key="1">
    <citation type="journal article" date="2024" name="Ann. Entomol. Soc. Am.">
        <title>Genomic analyses of the southern and eastern yellowjacket wasps (Hymenoptera: Vespidae) reveal evolutionary signatures of social life.</title>
        <authorList>
            <person name="Catto M.A."/>
            <person name="Caine P.B."/>
            <person name="Orr S.E."/>
            <person name="Hunt B.G."/>
            <person name="Goodisman M.A.D."/>
        </authorList>
    </citation>
    <scope>NUCLEOTIDE SEQUENCE [LARGE SCALE GENOMIC DNA]</scope>
    <source>
        <strain evidence="2">233</strain>
        <tissue evidence="2">Head and thorax</tissue>
    </source>
</reference>
<comment type="caution">
    <text evidence="2">The sequence shown here is derived from an EMBL/GenBank/DDBJ whole genome shotgun (WGS) entry which is preliminary data.</text>
</comment>
<keyword evidence="3" id="KW-1185">Reference proteome</keyword>
<evidence type="ECO:0000313" key="3">
    <source>
        <dbReference type="Proteomes" id="UP001607302"/>
    </source>
</evidence>
<organism evidence="2 3">
    <name type="scientific">Vespula squamosa</name>
    <name type="common">Southern yellow jacket</name>
    <name type="synonym">Wasp</name>
    <dbReference type="NCBI Taxonomy" id="30214"/>
    <lineage>
        <taxon>Eukaryota</taxon>
        <taxon>Metazoa</taxon>
        <taxon>Ecdysozoa</taxon>
        <taxon>Arthropoda</taxon>
        <taxon>Hexapoda</taxon>
        <taxon>Insecta</taxon>
        <taxon>Pterygota</taxon>
        <taxon>Neoptera</taxon>
        <taxon>Endopterygota</taxon>
        <taxon>Hymenoptera</taxon>
        <taxon>Apocrita</taxon>
        <taxon>Aculeata</taxon>
        <taxon>Vespoidea</taxon>
        <taxon>Vespidae</taxon>
        <taxon>Vespinae</taxon>
        <taxon>Vespula</taxon>
    </lineage>
</organism>
<sequence length="113" mass="10897">SELANGNGCSPTSDVSIDHTYPIDHAHLPVGGSGKEPGLVVKTALASATVVETIGGGGGGGDGGGGGCAAAAAVAGDDGGDRRGRHPLPPSLFFAASSADTCEQQFSRIIPVA</sequence>
<dbReference type="AlphaFoldDB" id="A0ABD2A371"/>
<protein>
    <submittedName>
        <fullName evidence="2">Uncharacterized protein</fullName>
    </submittedName>
</protein>
<evidence type="ECO:0000256" key="1">
    <source>
        <dbReference type="SAM" id="MobiDB-lite"/>
    </source>
</evidence>
<evidence type="ECO:0000313" key="2">
    <source>
        <dbReference type="EMBL" id="KAL2715054.1"/>
    </source>
</evidence>
<feature type="region of interest" description="Disordered" evidence="1">
    <location>
        <begin position="1"/>
        <end position="20"/>
    </location>
</feature>
<proteinExistence type="predicted"/>
<dbReference type="Proteomes" id="UP001607302">
    <property type="component" value="Unassembled WGS sequence"/>
</dbReference>
<feature type="non-terminal residue" evidence="2">
    <location>
        <position position="1"/>
    </location>
</feature>
<dbReference type="EMBL" id="JAUDFV010000155">
    <property type="protein sequence ID" value="KAL2715054.1"/>
    <property type="molecule type" value="Genomic_DNA"/>
</dbReference>
<name>A0ABD2A371_VESSQ</name>
<accession>A0ABD2A371</accession>